<feature type="transmembrane region" description="Helical" evidence="1">
    <location>
        <begin position="12"/>
        <end position="31"/>
    </location>
</feature>
<feature type="transmembrane region" description="Helical" evidence="1">
    <location>
        <begin position="37"/>
        <end position="55"/>
    </location>
</feature>
<evidence type="ECO:0000313" key="3">
    <source>
        <dbReference type="Proteomes" id="UP000616346"/>
    </source>
</evidence>
<dbReference type="Proteomes" id="UP000616346">
    <property type="component" value="Unassembled WGS sequence"/>
</dbReference>
<protein>
    <submittedName>
        <fullName evidence="2">Uncharacterized protein</fullName>
    </submittedName>
</protein>
<organism evidence="2 3">
    <name type="scientific">Phocaeicola faecium</name>
    <dbReference type="NCBI Taxonomy" id="2762213"/>
    <lineage>
        <taxon>Bacteria</taxon>
        <taxon>Pseudomonadati</taxon>
        <taxon>Bacteroidota</taxon>
        <taxon>Bacteroidia</taxon>
        <taxon>Bacteroidales</taxon>
        <taxon>Bacteroidaceae</taxon>
        <taxon>Phocaeicola</taxon>
    </lineage>
</organism>
<name>A0ABR8V7J4_9BACT</name>
<accession>A0ABR8V7J4</accession>
<keyword evidence="1" id="KW-1133">Transmembrane helix</keyword>
<dbReference type="EMBL" id="JACSPQ010000001">
    <property type="protein sequence ID" value="MBD8000680.1"/>
    <property type="molecule type" value="Genomic_DNA"/>
</dbReference>
<comment type="caution">
    <text evidence="2">The sequence shown here is derived from an EMBL/GenBank/DDBJ whole genome shotgun (WGS) entry which is preliminary data.</text>
</comment>
<dbReference type="RefSeq" id="WP_191709210.1">
    <property type="nucleotide sequence ID" value="NZ_JACSPQ010000001.1"/>
</dbReference>
<sequence length="66" mass="8159">MKVKTKIRLKRIVVILLILLYCFWVEYSDYGKAHHEVLANIRFILMILYPIYLYFDERKYKDDKSK</sequence>
<keyword evidence="1" id="KW-0812">Transmembrane</keyword>
<evidence type="ECO:0000256" key="1">
    <source>
        <dbReference type="SAM" id="Phobius"/>
    </source>
</evidence>
<proteinExistence type="predicted"/>
<keyword evidence="3" id="KW-1185">Reference proteome</keyword>
<gene>
    <name evidence="2" type="ORF">H9626_00340</name>
</gene>
<reference evidence="2 3" key="1">
    <citation type="submission" date="2020-08" db="EMBL/GenBank/DDBJ databases">
        <title>A Genomic Blueprint of the Chicken Gut Microbiome.</title>
        <authorList>
            <person name="Gilroy R."/>
            <person name="Ravi A."/>
            <person name="Getino M."/>
            <person name="Pursley I."/>
            <person name="Horton D.L."/>
            <person name="Alikhan N.-F."/>
            <person name="Baker D."/>
            <person name="Gharbi K."/>
            <person name="Hall N."/>
            <person name="Watson M."/>
            <person name="Adriaenssens E.M."/>
            <person name="Foster-Nyarko E."/>
            <person name="Jarju S."/>
            <person name="Secka A."/>
            <person name="Antonio M."/>
            <person name="Oren A."/>
            <person name="Chaudhuri R."/>
            <person name="La Ragione R.M."/>
            <person name="Hildebrand F."/>
            <person name="Pallen M.J."/>
        </authorList>
    </citation>
    <scope>NUCLEOTIDE SEQUENCE [LARGE SCALE GENOMIC DNA]</scope>
    <source>
        <strain evidence="2 3">Sa1YUN3</strain>
    </source>
</reference>
<keyword evidence="1" id="KW-0472">Membrane</keyword>
<evidence type="ECO:0000313" key="2">
    <source>
        <dbReference type="EMBL" id="MBD8000680.1"/>
    </source>
</evidence>